<sequence>MLNILLGVLVFYTVNQIHFPLELGLPGLNVANLLFFAALALLILRSGSAPRPPTFAGGALRLYFIVAGIGMLIGMLARPADAMADVTYWKTLIFYPLYYFLFYYAVDDLKSCRRLILLVLATALIAGLEAWSEARAYGIGGYVESHRAAGPFGPDFRSANRAGVFYAMFIPVFAALALLYKGRFSWRMLGLAGLLILAGAVLVTYSRQSYFIGLLGLVLVMLRRGPGMVIFGLVALITVLPWLPQGAFERVEETKQQGEHGQEEFDDSTASRWDIWAGALEMWAENPAGIGLNRFKSQIGNYSIYAGKDAHNYYVLTLAEAGVQGLLTLLWLMFCLYRLGRWAAAQAMDAEAQALAVGFKIAVVCMALGNIYGSPFTEGSVMACFWALAALVERFMQLRWEEIERQQQLVEQLDIEPNPDAIEMRA</sequence>
<gene>
    <name evidence="7" type="ORF">IFO71_03705</name>
</gene>
<evidence type="ECO:0000256" key="4">
    <source>
        <dbReference type="ARBA" id="ARBA00023136"/>
    </source>
</evidence>
<keyword evidence="4 5" id="KW-0472">Membrane</keyword>
<comment type="subcellular location">
    <subcellularLocation>
        <location evidence="1">Membrane</location>
        <topology evidence="1">Multi-pass membrane protein</topology>
    </subcellularLocation>
</comment>
<organism evidence="7 8">
    <name type="scientific">Pseudomarimonas arenosa</name>
    <dbReference type="NCBI Taxonomy" id="2774145"/>
    <lineage>
        <taxon>Bacteria</taxon>
        <taxon>Pseudomonadati</taxon>
        <taxon>Pseudomonadota</taxon>
        <taxon>Gammaproteobacteria</taxon>
        <taxon>Lysobacterales</taxon>
        <taxon>Lysobacteraceae</taxon>
        <taxon>Pseudomarimonas</taxon>
    </lineage>
</organism>
<dbReference type="InterPro" id="IPR051533">
    <property type="entry name" value="WaaL-like"/>
</dbReference>
<dbReference type="AlphaFoldDB" id="A0AAW3ZHE7"/>
<feature type="transmembrane region" description="Helical" evidence="5">
    <location>
        <begin position="225"/>
        <end position="243"/>
    </location>
</feature>
<feature type="transmembrane region" description="Helical" evidence="5">
    <location>
        <begin position="163"/>
        <end position="180"/>
    </location>
</feature>
<dbReference type="GO" id="GO:0016874">
    <property type="term" value="F:ligase activity"/>
    <property type="evidence" value="ECO:0007669"/>
    <property type="project" value="UniProtKB-KW"/>
</dbReference>
<dbReference type="EMBL" id="JACYTR010000005">
    <property type="protein sequence ID" value="MBD8524840.1"/>
    <property type="molecule type" value="Genomic_DNA"/>
</dbReference>
<evidence type="ECO:0000256" key="3">
    <source>
        <dbReference type="ARBA" id="ARBA00022989"/>
    </source>
</evidence>
<protein>
    <submittedName>
        <fullName evidence="7">O-antigen ligase family protein</fullName>
    </submittedName>
</protein>
<dbReference type="RefSeq" id="WP_192028192.1">
    <property type="nucleotide sequence ID" value="NZ_JACYTR010000005.1"/>
</dbReference>
<keyword evidence="3 5" id="KW-1133">Transmembrane helix</keyword>
<evidence type="ECO:0000259" key="6">
    <source>
        <dbReference type="Pfam" id="PF04932"/>
    </source>
</evidence>
<feature type="transmembrane region" description="Helical" evidence="5">
    <location>
        <begin position="186"/>
        <end position="205"/>
    </location>
</feature>
<keyword evidence="8" id="KW-1185">Reference proteome</keyword>
<dbReference type="Pfam" id="PF04932">
    <property type="entry name" value="Wzy_C"/>
    <property type="match status" value="1"/>
</dbReference>
<evidence type="ECO:0000313" key="7">
    <source>
        <dbReference type="EMBL" id="MBD8524840.1"/>
    </source>
</evidence>
<evidence type="ECO:0000256" key="2">
    <source>
        <dbReference type="ARBA" id="ARBA00022692"/>
    </source>
</evidence>
<evidence type="ECO:0000256" key="5">
    <source>
        <dbReference type="SAM" id="Phobius"/>
    </source>
</evidence>
<reference evidence="7 8" key="1">
    <citation type="submission" date="2020-09" db="EMBL/GenBank/DDBJ databases">
        <title>Pseudoxanthomonas sp. CAU 1598 isolated from sand of Yaerae Beach.</title>
        <authorList>
            <person name="Kim W."/>
        </authorList>
    </citation>
    <scope>NUCLEOTIDE SEQUENCE [LARGE SCALE GENOMIC DNA]</scope>
    <source>
        <strain evidence="7 8">CAU 1598</strain>
    </source>
</reference>
<feature type="transmembrane region" description="Helical" evidence="5">
    <location>
        <begin position="88"/>
        <end position="106"/>
    </location>
</feature>
<dbReference type="PANTHER" id="PTHR37422">
    <property type="entry name" value="TEICHURONIC ACID BIOSYNTHESIS PROTEIN TUAE"/>
    <property type="match status" value="1"/>
</dbReference>
<feature type="transmembrane region" description="Helical" evidence="5">
    <location>
        <begin position="26"/>
        <end position="44"/>
    </location>
</feature>
<comment type="caution">
    <text evidence="7">The sequence shown here is derived from an EMBL/GenBank/DDBJ whole genome shotgun (WGS) entry which is preliminary data.</text>
</comment>
<dbReference type="GO" id="GO:0016020">
    <property type="term" value="C:membrane"/>
    <property type="evidence" value="ECO:0007669"/>
    <property type="project" value="UniProtKB-SubCell"/>
</dbReference>
<evidence type="ECO:0000313" key="8">
    <source>
        <dbReference type="Proteomes" id="UP000613768"/>
    </source>
</evidence>
<feature type="transmembrane region" description="Helical" evidence="5">
    <location>
        <begin position="56"/>
        <end position="76"/>
    </location>
</feature>
<dbReference type="PANTHER" id="PTHR37422:SF13">
    <property type="entry name" value="LIPOPOLYSACCHARIDE BIOSYNTHESIS PROTEIN PA4999-RELATED"/>
    <property type="match status" value="1"/>
</dbReference>
<feature type="domain" description="O-antigen ligase-related" evidence="6">
    <location>
        <begin position="193"/>
        <end position="329"/>
    </location>
</feature>
<keyword evidence="7" id="KW-0436">Ligase</keyword>
<name>A0AAW3ZHE7_9GAMM</name>
<feature type="transmembrane region" description="Helical" evidence="5">
    <location>
        <begin position="321"/>
        <end position="340"/>
    </location>
</feature>
<dbReference type="InterPro" id="IPR007016">
    <property type="entry name" value="O-antigen_ligase-rel_domated"/>
</dbReference>
<dbReference type="Proteomes" id="UP000613768">
    <property type="component" value="Unassembled WGS sequence"/>
</dbReference>
<keyword evidence="2 5" id="KW-0812">Transmembrane</keyword>
<feature type="transmembrane region" description="Helical" evidence="5">
    <location>
        <begin position="352"/>
        <end position="373"/>
    </location>
</feature>
<evidence type="ECO:0000256" key="1">
    <source>
        <dbReference type="ARBA" id="ARBA00004141"/>
    </source>
</evidence>
<accession>A0AAW3ZHE7</accession>
<proteinExistence type="predicted"/>